<evidence type="ECO:0000313" key="3">
    <source>
        <dbReference type="Proteomes" id="UP001612915"/>
    </source>
</evidence>
<dbReference type="PANTHER" id="PTHR43211:SF1">
    <property type="entry name" value="BLL6422 PROTEIN"/>
    <property type="match status" value="1"/>
</dbReference>
<protein>
    <submittedName>
        <fullName evidence="2">Fumarylacetoacetate hydrolase family protein</fullName>
    </submittedName>
</protein>
<dbReference type="InterPro" id="IPR036663">
    <property type="entry name" value="Fumarylacetoacetase_C_sf"/>
</dbReference>
<sequence>MNPSSNPVGRPSRVRRRLIDDRAVTEVMIDGTWVPWDGGPADPLGVPAGVTRRDPSPQGVVGSAAEADLLLPFAPLSFRDFMLYEEHVIAASRAMARTYLPRQYLVTALYEKVTRSTFPMFKPNALWYEQPIYYMSNALTFVPTGSAVAAPAYADRLDYELELGCVLNRPLRDATPAEAARAIGGYVVLNDFSARNVQLREMRSGFGPQKAKHFLSSMSAELVAADTVDVTDLAASVSINGAVVTTSSTRAPKHSLAEALAFASRSEQLYPGELFGSGTLPGCSGLEAGHQLHAGDLLELEIEGIGTIRHTVAPGGQP</sequence>
<organism evidence="2 3">
    <name type="scientific">Spongisporangium articulatum</name>
    <dbReference type="NCBI Taxonomy" id="3362603"/>
    <lineage>
        <taxon>Bacteria</taxon>
        <taxon>Bacillati</taxon>
        <taxon>Actinomycetota</taxon>
        <taxon>Actinomycetes</taxon>
        <taxon>Kineosporiales</taxon>
        <taxon>Kineosporiaceae</taxon>
        <taxon>Spongisporangium</taxon>
    </lineage>
</organism>
<dbReference type="Proteomes" id="UP001612915">
    <property type="component" value="Unassembled WGS sequence"/>
</dbReference>
<dbReference type="GO" id="GO:0016787">
    <property type="term" value="F:hydrolase activity"/>
    <property type="evidence" value="ECO:0007669"/>
    <property type="project" value="UniProtKB-KW"/>
</dbReference>
<evidence type="ECO:0000313" key="2">
    <source>
        <dbReference type="EMBL" id="MFI7589872.1"/>
    </source>
</evidence>
<name>A0ABW8AU15_9ACTN</name>
<evidence type="ECO:0000259" key="1">
    <source>
        <dbReference type="Pfam" id="PF01557"/>
    </source>
</evidence>
<dbReference type="RefSeq" id="WP_398284473.1">
    <property type="nucleotide sequence ID" value="NZ_JBITLV010000010.1"/>
</dbReference>
<keyword evidence="2" id="KW-0378">Hydrolase</keyword>
<dbReference type="InterPro" id="IPR011234">
    <property type="entry name" value="Fumarylacetoacetase-like_C"/>
</dbReference>
<accession>A0ABW8AU15</accession>
<keyword evidence="3" id="KW-1185">Reference proteome</keyword>
<proteinExistence type="predicted"/>
<comment type="caution">
    <text evidence="2">The sequence shown here is derived from an EMBL/GenBank/DDBJ whole genome shotgun (WGS) entry which is preliminary data.</text>
</comment>
<dbReference type="Gene3D" id="3.90.850.10">
    <property type="entry name" value="Fumarylacetoacetase-like, C-terminal domain"/>
    <property type="match status" value="1"/>
</dbReference>
<dbReference type="PANTHER" id="PTHR43211">
    <property type="entry name" value="FUMARYLACETOACETATE HYDROLASE"/>
    <property type="match status" value="1"/>
</dbReference>
<dbReference type="Pfam" id="PF01557">
    <property type="entry name" value="FAA_hydrolase"/>
    <property type="match status" value="1"/>
</dbReference>
<dbReference type="SUPFAM" id="SSF56529">
    <property type="entry name" value="FAH"/>
    <property type="match status" value="1"/>
</dbReference>
<gene>
    <name evidence="2" type="ORF">ACIB24_22605</name>
</gene>
<feature type="domain" description="Fumarylacetoacetase-like C-terminal" evidence="1">
    <location>
        <begin position="129"/>
        <end position="312"/>
    </location>
</feature>
<dbReference type="EMBL" id="JBITLV010000010">
    <property type="protein sequence ID" value="MFI7589872.1"/>
    <property type="molecule type" value="Genomic_DNA"/>
</dbReference>
<reference evidence="2 3" key="1">
    <citation type="submission" date="2024-10" db="EMBL/GenBank/DDBJ databases">
        <title>The Natural Products Discovery Center: Release of the First 8490 Sequenced Strains for Exploring Actinobacteria Biosynthetic Diversity.</title>
        <authorList>
            <person name="Kalkreuter E."/>
            <person name="Kautsar S.A."/>
            <person name="Yang D."/>
            <person name="Bader C.D."/>
            <person name="Teijaro C.N."/>
            <person name="Fluegel L."/>
            <person name="Davis C.M."/>
            <person name="Simpson J.R."/>
            <person name="Lauterbach L."/>
            <person name="Steele A.D."/>
            <person name="Gui C."/>
            <person name="Meng S."/>
            <person name="Li G."/>
            <person name="Viehrig K."/>
            <person name="Ye F."/>
            <person name="Su P."/>
            <person name="Kiefer A.F."/>
            <person name="Nichols A."/>
            <person name="Cepeda A.J."/>
            <person name="Yan W."/>
            <person name="Fan B."/>
            <person name="Jiang Y."/>
            <person name="Adhikari A."/>
            <person name="Zheng C.-J."/>
            <person name="Schuster L."/>
            <person name="Cowan T.M."/>
            <person name="Smanski M.J."/>
            <person name="Chevrette M.G."/>
            <person name="De Carvalho L.P.S."/>
            <person name="Shen B."/>
        </authorList>
    </citation>
    <scope>NUCLEOTIDE SEQUENCE [LARGE SCALE GENOMIC DNA]</scope>
    <source>
        <strain evidence="2 3">NPDC049639</strain>
    </source>
</reference>